<feature type="chain" id="PRO_5021337628" description="Lipoprotein" evidence="1">
    <location>
        <begin position="30"/>
        <end position="143"/>
    </location>
</feature>
<gene>
    <name evidence="2" type="ORF">MLI01_03480</name>
</gene>
<organism evidence="2 3">
    <name type="scientific">Microbacterium maritypicum</name>
    <name type="common">Microbacterium liquefaciens</name>
    <dbReference type="NCBI Taxonomy" id="33918"/>
    <lineage>
        <taxon>Bacteria</taxon>
        <taxon>Bacillati</taxon>
        <taxon>Actinomycetota</taxon>
        <taxon>Actinomycetes</taxon>
        <taxon>Micrococcales</taxon>
        <taxon>Microbacteriaceae</taxon>
        <taxon>Microbacterium</taxon>
    </lineage>
</organism>
<reference evidence="2 3" key="1">
    <citation type="submission" date="2019-06" db="EMBL/GenBank/DDBJ databases">
        <title>Whole genome shotgun sequence of Microbacterium liquefaciens NBRC 15037.</title>
        <authorList>
            <person name="Hosoyama A."/>
            <person name="Uohara A."/>
            <person name="Ohji S."/>
            <person name="Ichikawa N."/>
        </authorList>
    </citation>
    <scope>NUCLEOTIDE SEQUENCE [LARGE SCALE GENOMIC DNA]</scope>
    <source>
        <strain evidence="2 3">NBRC 15037</strain>
    </source>
</reference>
<comment type="caution">
    <text evidence="2">The sequence shown here is derived from an EMBL/GenBank/DDBJ whole genome shotgun (WGS) entry which is preliminary data.</text>
</comment>
<name>A0A4Y4B6C8_MICMQ</name>
<evidence type="ECO:0000313" key="2">
    <source>
        <dbReference type="EMBL" id="GEC74203.1"/>
    </source>
</evidence>
<accession>A0A4Y4B6C8</accession>
<dbReference type="AlphaFoldDB" id="A0A4Y4B6C8"/>
<keyword evidence="1" id="KW-0732">Signal</keyword>
<evidence type="ECO:0000313" key="3">
    <source>
        <dbReference type="Proteomes" id="UP000317410"/>
    </source>
</evidence>
<proteinExistence type="predicted"/>
<protein>
    <recommendedName>
        <fullName evidence="4">Lipoprotein</fullName>
    </recommendedName>
</protein>
<dbReference type="RefSeq" id="WP_141385759.1">
    <property type="nucleotide sequence ID" value="NZ_BJNQ01000002.1"/>
</dbReference>
<dbReference type="Proteomes" id="UP000317410">
    <property type="component" value="Unassembled WGS sequence"/>
</dbReference>
<dbReference type="PROSITE" id="PS51257">
    <property type="entry name" value="PROKAR_LIPOPROTEIN"/>
    <property type="match status" value="1"/>
</dbReference>
<feature type="signal peptide" evidence="1">
    <location>
        <begin position="1"/>
        <end position="29"/>
    </location>
</feature>
<dbReference type="EMBL" id="BJNQ01000002">
    <property type="protein sequence ID" value="GEC74203.1"/>
    <property type="molecule type" value="Genomic_DNA"/>
</dbReference>
<sequence length="143" mass="14863">MTHGSHRIARMTTGLVLALSAAALSGCTAFTTDYAVLERDVEPADALPDAFIEQDSGDGAELSSARFVGEHSGTSLWVLRGVDQGTVCVLAYRDETAGTMACGGERGPVEMSGPAGHFVLVPDDHPTPDGATRISDNVYALSP</sequence>
<evidence type="ECO:0000256" key="1">
    <source>
        <dbReference type="SAM" id="SignalP"/>
    </source>
</evidence>
<evidence type="ECO:0008006" key="4">
    <source>
        <dbReference type="Google" id="ProtNLM"/>
    </source>
</evidence>